<dbReference type="Proteomes" id="UP000017661">
    <property type="component" value="Segment"/>
</dbReference>
<protein>
    <submittedName>
        <fullName evidence="1">Uncharacterized protein</fullName>
    </submittedName>
</protein>
<name>U5J9K3_9CAUD</name>
<accession>U5J9K3</accession>
<sequence length="44" mass="4984">MAESCDCRLIAKIYVCNHCQLITEPITYTPTCKCGREMIEGTDE</sequence>
<keyword evidence="2" id="KW-1185">Reference proteome</keyword>
<evidence type="ECO:0000313" key="1">
    <source>
        <dbReference type="EMBL" id="AGI11982.1"/>
    </source>
</evidence>
<dbReference type="KEGG" id="vg:17825255"/>
<proteinExistence type="predicted"/>
<reference evidence="1 2" key="1">
    <citation type="journal article" date="2014" name="PLoS ONE">
        <title>Novel Giant Siphovirus from Bacillus anthracis Features Unusual Genome Characteristics.</title>
        <authorList>
            <person name="Ganz H.H."/>
            <person name="Law C."/>
            <person name="Schmuki M."/>
            <person name="Eichenseher F."/>
            <person name="Calendar R."/>
            <person name="Loessner M.J."/>
            <person name="Getz W.M."/>
            <person name="Korlach J."/>
            <person name="Beyer W."/>
            <person name="Klumpp J."/>
        </authorList>
    </citation>
    <scope>NUCLEOTIDE SEQUENCE [LARGE SCALE GENOMIC DNA]</scope>
</reference>
<dbReference type="GeneID" id="17825255"/>
<dbReference type="RefSeq" id="YP_008873367.1">
    <property type="nucleotide sequence ID" value="NC_023007.1"/>
</dbReference>
<dbReference type="EMBL" id="KC481682">
    <property type="protein sequence ID" value="AGI11982.1"/>
    <property type="molecule type" value="Genomic_DNA"/>
</dbReference>
<organism evidence="1 2">
    <name type="scientific">Bacillus phage vB_BanS-Tsamsa</name>
    <dbReference type="NCBI Taxonomy" id="1308863"/>
    <lineage>
        <taxon>Viruses</taxon>
        <taxon>Duplodnaviria</taxon>
        <taxon>Heunggongvirae</taxon>
        <taxon>Uroviricota</taxon>
        <taxon>Caudoviricetes</taxon>
        <taxon>Joanripponvirinae</taxon>
        <taxon>Tsamsavirus</taxon>
        <taxon>Tsamsavirus tsamsa</taxon>
    </lineage>
</organism>
<evidence type="ECO:0000313" key="2">
    <source>
        <dbReference type="Proteomes" id="UP000017661"/>
    </source>
</evidence>